<keyword evidence="9" id="KW-1133">Transmembrane helix</keyword>
<dbReference type="SUPFAM" id="SSF55874">
    <property type="entry name" value="ATPase domain of HSP90 chaperone/DNA topoisomerase II/histidine kinase"/>
    <property type="match status" value="1"/>
</dbReference>
<evidence type="ECO:0000256" key="1">
    <source>
        <dbReference type="ARBA" id="ARBA00000085"/>
    </source>
</evidence>
<gene>
    <name evidence="11" type="ORF">J2853_001814</name>
</gene>
<feature type="transmembrane region" description="Helical" evidence="9">
    <location>
        <begin position="82"/>
        <end position="104"/>
    </location>
</feature>
<dbReference type="Pfam" id="PF07730">
    <property type="entry name" value="HisKA_3"/>
    <property type="match status" value="1"/>
</dbReference>
<keyword evidence="12" id="KW-1185">Reference proteome</keyword>
<feature type="transmembrane region" description="Helical" evidence="9">
    <location>
        <begin position="197"/>
        <end position="219"/>
    </location>
</feature>
<keyword evidence="9" id="KW-0472">Membrane</keyword>
<name>A0ABT9Q790_9ACTN</name>
<evidence type="ECO:0000313" key="11">
    <source>
        <dbReference type="EMBL" id="MDP9842603.1"/>
    </source>
</evidence>
<comment type="catalytic activity">
    <reaction evidence="1">
        <text>ATP + protein L-histidine = ADP + protein N-phospho-L-histidine.</text>
        <dbReference type="EC" id="2.7.13.3"/>
    </reaction>
</comment>
<dbReference type="InterPro" id="IPR050482">
    <property type="entry name" value="Sensor_HK_TwoCompSys"/>
</dbReference>
<evidence type="ECO:0000256" key="4">
    <source>
        <dbReference type="ARBA" id="ARBA00022679"/>
    </source>
</evidence>
<evidence type="ECO:0000256" key="5">
    <source>
        <dbReference type="ARBA" id="ARBA00022741"/>
    </source>
</evidence>
<keyword evidence="9" id="KW-0812">Transmembrane</keyword>
<accession>A0ABT9Q790</accession>
<dbReference type="PANTHER" id="PTHR24421">
    <property type="entry name" value="NITRATE/NITRITE SENSOR PROTEIN NARX-RELATED"/>
    <property type="match status" value="1"/>
</dbReference>
<feature type="transmembrane region" description="Helical" evidence="9">
    <location>
        <begin position="256"/>
        <end position="276"/>
    </location>
</feature>
<feature type="transmembrane region" description="Helical" evidence="9">
    <location>
        <begin position="20"/>
        <end position="43"/>
    </location>
</feature>
<keyword evidence="8" id="KW-0902">Two-component regulatory system</keyword>
<sequence>MTDAVEPVPIAGEATRPTRLWVGVIAAAGVVLAVSAVVLAVVAGTGWRTFVSSYTLTNLVIGLGFLASGAVTSWFRSRNVIGLLSLVSAFGHLTTAATTMLMLLALQEDWPSPVVRTLSTVSTGAWQIGLTWLFNLALLLFPDGRLPSRRWLPLVWAVMVSGAYQLVTGVLSGGSVLGGSAETTSILSVGLAVPEPISAVMDLVGTVAELLVIGTLVLRYRRGDERTRRQLLWLILALLAMLVLNTQRWITGDGPILFLLSFALIPIAIGIAIVRYELFDIRLVLSRALLYGLVLSVIVAVYAGIVAGFSLLVPADAERGVAIGAAIVVAICFTPLRLLLQRMIDRAFYGTRSDPVQTAWRAGERLRHDDDLTGVLDRTRTALRLPWIALRRKPDGEDLAVAGAPPDSASIEIALSYRGDVVGALVVGLRRGESRLHDADRRTLELIGTPLAVALHATALSEQIRLARTATVEAGAAERVRLQRELHDGLGPTLTSIAFRADAASNLIRSDADGAGHLLGEVRGDLRAAIDSVRRVVYGLHPIELDDLGLVGALSQKVTELSDQTRGGISMELEASQYLPALSPAIELAAYRIANEALTNVLRHSDARRCLITVSIDGELVVTVRDDGSAPPAWNPGVGLRSISDRAEELGGSATAGPAAGGWEVSARLPLHPDPVA</sequence>
<feature type="transmembrane region" description="Helical" evidence="9">
    <location>
        <begin position="288"/>
        <end position="315"/>
    </location>
</feature>
<feature type="transmembrane region" description="Helical" evidence="9">
    <location>
        <begin position="124"/>
        <end position="142"/>
    </location>
</feature>
<reference evidence="11 12" key="1">
    <citation type="submission" date="2023-07" db="EMBL/GenBank/DDBJ databases">
        <title>Sequencing the genomes of 1000 actinobacteria strains.</title>
        <authorList>
            <person name="Klenk H.-P."/>
        </authorList>
    </citation>
    <scope>NUCLEOTIDE SEQUENCE [LARGE SCALE GENOMIC DNA]</scope>
    <source>
        <strain evidence="11 12">DSM 46740</strain>
    </source>
</reference>
<dbReference type="GO" id="GO:0016301">
    <property type="term" value="F:kinase activity"/>
    <property type="evidence" value="ECO:0007669"/>
    <property type="project" value="UniProtKB-KW"/>
</dbReference>
<organism evidence="11 12">
    <name type="scientific">Streptosporangium lutulentum</name>
    <dbReference type="NCBI Taxonomy" id="1461250"/>
    <lineage>
        <taxon>Bacteria</taxon>
        <taxon>Bacillati</taxon>
        <taxon>Actinomycetota</taxon>
        <taxon>Actinomycetes</taxon>
        <taxon>Streptosporangiales</taxon>
        <taxon>Streptosporangiaceae</taxon>
        <taxon>Streptosporangium</taxon>
    </lineage>
</organism>
<protein>
    <recommendedName>
        <fullName evidence="2">histidine kinase</fullName>
        <ecNumber evidence="2">2.7.13.3</ecNumber>
    </recommendedName>
</protein>
<evidence type="ECO:0000256" key="9">
    <source>
        <dbReference type="SAM" id="Phobius"/>
    </source>
</evidence>
<proteinExistence type="predicted"/>
<dbReference type="Gene3D" id="3.30.565.10">
    <property type="entry name" value="Histidine kinase-like ATPase, C-terminal domain"/>
    <property type="match status" value="1"/>
</dbReference>
<dbReference type="EC" id="2.7.13.3" evidence="2"/>
<feature type="transmembrane region" description="Helical" evidence="9">
    <location>
        <begin position="321"/>
        <end position="340"/>
    </location>
</feature>
<dbReference type="InterPro" id="IPR036890">
    <property type="entry name" value="HATPase_C_sf"/>
</dbReference>
<keyword evidence="3" id="KW-0597">Phosphoprotein</keyword>
<dbReference type="Gene3D" id="1.20.5.1930">
    <property type="match status" value="1"/>
</dbReference>
<evidence type="ECO:0000256" key="8">
    <source>
        <dbReference type="ARBA" id="ARBA00023012"/>
    </source>
</evidence>
<dbReference type="Proteomes" id="UP001225356">
    <property type="component" value="Unassembled WGS sequence"/>
</dbReference>
<keyword evidence="6 11" id="KW-0418">Kinase</keyword>
<evidence type="ECO:0000256" key="7">
    <source>
        <dbReference type="ARBA" id="ARBA00022840"/>
    </source>
</evidence>
<feature type="transmembrane region" description="Helical" evidence="9">
    <location>
        <begin position="55"/>
        <end position="75"/>
    </location>
</feature>
<feature type="domain" description="Signal transduction histidine kinase subgroup 3 dimerisation and phosphoacceptor" evidence="10">
    <location>
        <begin position="478"/>
        <end position="544"/>
    </location>
</feature>
<dbReference type="EMBL" id="JAUSQU010000001">
    <property type="protein sequence ID" value="MDP9842603.1"/>
    <property type="molecule type" value="Genomic_DNA"/>
</dbReference>
<keyword evidence="4" id="KW-0808">Transferase</keyword>
<keyword evidence="5" id="KW-0547">Nucleotide-binding</keyword>
<dbReference type="CDD" id="cd16917">
    <property type="entry name" value="HATPase_UhpB-NarQ-NarX-like"/>
    <property type="match status" value="1"/>
</dbReference>
<dbReference type="PANTHER" id="PTHR24421:SF10">
    <property type="entry name" value="NITRATE_NITRITE SENSOR PROTEIN NARQ"/>
    <property type="match status" value="1"/>
</dbReference>
<evidence type="ECO:0000256" key="6">
    <source>
        <dbReference type="ARBA" id="ARBA00022777"/>
    </source>
</evidence>
<dbReference type="InterPro" id="IPR011712">
    <property type="entry name" value="Sig_transdc_His_kin_sub3_dim/P"/>
</dbReference>
<evidence type="ECO:0000259" key="10">
    <source>
        <dbReference type="Pfam" id="PF07730"/>
    </source>
</evidence>
<evidence type="ECO:0000256" key="3">
    <source>
        <dbReference type="ARBA" id="ARBA00022553"/>
    </source>
</evidence>
<feature type="transmembrane region" description="Helical" evidence="9">
    <location>
        <begin position="154"/>
        <end position="177"/>
    </location>
</feature>
<keyword evidence="7" id="KW-0067">ATP-binding</keyword>
<evidence type="ECO:0000313" key="12">
    <source>
        <dbReference type="Proteomes" id="UP001225356"/>
    </source>
</evidence>
<dbReference type="RefSeq" id="WP_307556496.1">
    <property type="nucleotide sequence ID" value="NZ_JAUSQU010000001.1"/>
</dbReference>
<comment type="caution">
    <text evidence="11">The sequence shown here is derived from an EMBL/GenBank/DDBJ whole genome shotgun (WGS) entry which is preliminary data.</text>
</comment>
<feature type="transmembrane region" description="Helical" evidence="9">
    <location>
        <begin position="231"/>
        <end position="250"/>
    </location>
</feature>
<evidence type="ECO:0000256" key="2">
    <source>
        <dbReference type="ARBA" id="ARBA00012438"/>
    </source>
</evidence>